<dbReference type="InterPro" id="IPR003609">
    <property type="entry name" value="Pan_app"/>
</dbReference>
<dbReference type="SMART" id="SM00473">
    <property type="entry name" value="PAN_AP"/>
    <property type="match status" value="3"/>
</dbReference>
<evidence type="ECO:0000256" key="3">
    <source>
        <dbReference type="SAM" id="SignalP"/>
    </source>
</evidence>
<organism evidence="6 7">
    <name type="scientific">Limulus polyphemus</name>
    <name type="common">Atlantic horseshoe crab</name>
    <dbReference type="NCBI Taxonomy" id="6850"/>
    <lineage>
        <taxon>Eukaryota</taxon>
        <taxon>Metazoa</taxon>
        <taxon>Ecdysozoa</taxon>
        <taxon>Arthropoda</taxon>
        <taxon>Chelicerata</taxon>
        <taxon>Merostomata</taxon>
        <taxon>Xiphosura</taxon>
        <taxon>Limulidae</taxon>
        <taxon>Limulus</taxon>
    </lineage>
</organism>
<dbReference type="InterPro" id="IPR052774">
    <property type="entry name" value="Celegans_DevNeuronal_Protein"/>
</dbReference>
<dbReference type="InterPro" id="IPR056953">
    <property type="entry name" value="CUT_N"/>
</dbReference>
<dbReference type="Gene3D" id="3.50.4.10">
    <property type="entry name" value="Hepatocyte Growth Factor"/>
    <property type="match status" value="3"/>
</dbReference>
<evidence type="ECO:0000256" key="1">
    <source>
        <dbReference type="SAM" id="MobiDB-lite"/>
    </source>
</evidence>
<feature type="region of interest" description="Disordered" evidence="1">
    <location>
        <begin position="315"/>
        <end position="338"/>
    </location>
</feature>
<dbReference type="PANTHER" id="PTHR47327:SF1">
    <property type="entry name" value="RE15579P"/>
    <property type="match status" value="1"/>
</dbReference>
<dbReference type="InterPro" id="IPR001507">
    <property type="entry name" value="ZP_dom"/>
</dbReference>
<feature type="chain" id="PRO_5046882873" evidence="3">
    <location>
        <begin position="19"/>
        <end position="700"/>
    </location>
</feature>
<keyword evidence="6" id="KW-1185">Reference proteome</keyword>
<keyword evidence="2" id="KW-0472">Membrane</keyword>
<dbReference type="RefSeq" id="XP_013774463.1">
    <property type="nucleotide sequence ID" value="XM_013919009.2"/>
</dbReference>
<feature type="domain" description="Apple" evidence="4">
    <location>
        <begin position="111"/>
        <end position="194"/>
    </location>
</feature>
<evidence type="ECO:0000313" key="6">
    <source>
        <dbReference type="Proteomes" id="UP000694941"/>
    </source>
</evidence>
<accession>A0ABM1B469</accession>
<dbReference type="PROSITE" id="PS50948">
    <property type="entry name" value="PAN"/>
    <property type="match status" value="2"/>
</dbReference>
<dbReference type="SUPFAM" id="SSF57414">
    <property type="entry name" value="Hairpin loop containing domain-like"/>
    <property type="match status" value="2"/>
</dbReference>
<dbReference type="Pfam" id="PF14295">
    <property type="entry name" value="PAN_4"/>
    <property type="match status" value="1"/>
</dbReference>
<dbReference type="Pfam" id="PF25057">
    <property type="entry name" value="CUT_N"/>
    <property type="match status" value="1"/>
</dbReference>
<dbReference type="PANTHER" id="PTHR47327">
    <property type="entry name" value="FI18240P1-RELATED"/>
    <property type="match status" value="1"/>
</dbReference>
<gene>
    <name evidence="7" type="primary">LOC106459393</name>
</gene>
<feature type="signal peptide" evidence="3">
    <location>
        <begin position="1"/>
        <end position="18"/>
    </location>
</feature>
<keyword evidence="2" id="KW-0812">Transmembrane</keyword>
<dbReference type="SMART" id="SM00241">
    <property type="entry name" value="ZP"/>
    <property type="match status" value="1"/>
</dbReference>
<keyword evidence="3" id="KW-0732">Signal</keyword>
<keyword evidence="2" id="KW-1133">Transmembrane helix</keyword>
<protein>
    <submittedName>
        <fullName evidence="7">Uncharacterized protein LOC106459393</fullName>
    </submittedName>
</protein>
<proteinExistence type="predicted"/>
<sequence>MFQGLLLGVLSTLFCVEARITFEKLTNLDYPGNTYYTIRNLSLYECQGWCRDEVDCVAAVFKFVVNPMTPVQNTTCQLQNETKASQLVVVPQKSINTYHLTKIHVLSENVCNRLWAFEKIPKKALRGLDSIIVFTANKKECLAACLNENRFTCRSVEFNYMNLQCHLSEYDRRSPGVFIDMIDMEEVDYFENSCLQSNEICSSEERNYEYPTVPISLESLVHFVELNYYPDKELLVNNEEDCLRLCSIENEFICRSFLYRYDVHPRQPNCAFYHLDHMTFQDGAEAYSNPNPLPLLGISSTAGIYLEAVCGNGTTRPQTGSGSIEPKVPPGPLEDTKTTPSTLITAGNIEPGCDAYGFCYDVTLQCTDRYIKVFVNTNRPFHGRIYALGRSETCNSNVLNGQKFRLNVPLTGQDCNTESLGGVYTNTIVLQHHSVVMTKADKIYNVRCTYETNPKNVSFEMMSVRDPDTMQVTAAPPAPMPTVTILSSDGREATTVRIGDKLTFLIEIPDNTPYRIFARSCVAMAKDGSSTFQITDERGCPIDNTIFPRFVQRGSGLESMFDAFRFTESYGVIFQCNVKYCIGKCEPVVCGLGREAYESWGRRKRALPAKKYNDEMTLSHEILVLDYGDGSASTTTTTRKNDYQKFNKTYNIQESVSIRDDCVSKTSVMALSVISATLLVSYICTVAYFVVQKRTLKTFP</sequence>
<name>A0ABM1B469_LIMPO</name>
<feature type="domain" description="Apple" evidence="4">
    <location>
        <begin position="15"/>
        <end position="102"/>
    </location>
</feature>
<dbReference type="Pfam" id="PF00024">
    <property type="entry name" value="PAN_1"/>
    <property type="match status" value="2"/>
</dbReference>
<dbReference type="CDD" id="cd01099">
    <property type="entry name" value="PAN_AP_HGF"/>
    <property type="match status" value="1"/>
</dbReference>
<dbReference type="GeneID" id="106459393"/>
<evidence type="ECO:0000313" key="7">
    <source>
        <dbReference type="RefSeq" id="XP_013774463.1"/>
    </source>
</evidence>
<feature type="transmembrane region" description="Helical" evidence="2">
    <location>
        <begin position="668"/>
        <end position="691"/>
    </location>
</feature>
<feature type="domain" description="ZP" evidence="5">
    <location>
        <begin position="365"/>
        <end position="597"/>
    </location>
</feature>
<evidence type="ECO:0000259" key="5">
    <source>
        <dbReference type="PROSITE" id="PS51034"/>
    </source>
</evidence>
<evidence type="ECO:0000259" key="4">
    <source>
        <dbReference type="PROSITE" id="PS50948"/>
    </source>
</evidence>
<reference evidence="7" key="1">
    <citation type="submission" date="2025-08" db="UniProtKB">
        <authorList>
            <consortium name="RefSeq"/>
        </authorList>
    </citation>
    <scope>IDENTIFICATION</scope>
    <source>
        <tissue evidence="7">Muscle</tissue>
    </source>
</reference>
<dbReference type="PROSITE" id="PS51034">
    <property type="entry name" value="ZP_2"/>
    <property type="match status" value="1"/>
</dbReference>
<dbReference type="Proteomes" id="UP000694941">
    <property type="component" value="Unplaced"/>
</dbReference>
<evidence type="ECO:0000256" key="2">
    <source>
        <dbReference type="SAM" id="Phobius"/>
    </source>
</evidence>